<dbReference type="InterPro" id="IPR027417">
    <property type="entry name" value="P-loop_NTPase"/>
</dbReference>
<dbReference type="Proteomes" id="UP000010164">
    <property type="component" value="Unassembled WGS sequence"/>
</dbReference>
<dbReference type="eggNOG" id="COG0305">
    <property type="taxonomic scope" value="Bacteria"/>
</dbReference>
<keyword evidence="8 13" id="KW-0238">DNA-binding</keyword>
<name>L0WGV2_9GAMM</name>
<dbReference type="FunFam" id="1.10.860.10:FF:000001">
    <property type="entry name" value="Replicative DNA helicase"/>
    <property type="match status" value="1"/>
</dbReference>
<organism evidence="15 16">
    <name type="scientific">Alcanivorax hongdengensis A-11-3</name>
    <dbReference type="NCBI Taxonomy" id="1177179"/>
    <lineage>
        <taxon>Bacteria</taxon>
        <taxon>Pseudomonadati</taxon>
        <taxon>Pseudomonadota</taxon>
        <taxon>Gammaproteobacteria</taxon>
        <taxon>Oceanospirillales</taxon>
        <taxon>Alcanivoracaceae</taxon>
        <taxon>Alcanivorax</taxon>
    </lineage>
</organism>
<dbReference type="GO" id="GO:0005829">
    <property type="term" value="C:cytosol"/>
    <property type="evidence" value="ECO:0007669"/>
    <property type="project" value="TreeGrafter"/>
</dbReference>
<dbReference type="Gene3D" id="3.40.50.300">
    <property type="entry name" value="P-loop containing nucleotide triphosphate hydrolases"/>
    <property type="match status" value="1"/>
</dbReference>
<dbReference type="GO" id="GO:0042802">
    <property type="term" value="F:identical protein binding"/>
    <property type="evidence" value="ECO:0007669"/>
    <property type="project" value="UniProtKB-ARBA"/>
</dbReference>
<evidence type="ECO:0000259" key="14">
    <source>
        <dbReference type="PROSITE" id="PS51199"/>
    </source>
</evidence>
<evidence type="ECO:0000256" key="1">
    <source>
        <dbReference type="ARBA" id="ARBA00008428"/>
    </source>
</evidence>
<dbReference type="SUPFAM" id="SSF52540">
    <property type="entry name" value="P-loop containing nucleoside triphosphate hydrolases"/>
    <property type="match status" value="1"/>
</dbReference>
<dbReference type="InterPro" id="IPR016136">
    <property type="entry name" value="DNA_helicase_N/primase_C"/>
</dbReference>
<evidence type="ECO:0000256" key="4">
    <source>
        <dbReference type="ARBA" id="ARBA00022741"/>
    </source>
</evidence>
<dbReference type="EC" id="5.6.2.3" evidence="12 13"/>
<keyword evidence="2 13" id="KW-0639">Primosome</keyword>
<proteinExistence type="inferred from homology"/>
<dbReference type="Pfam" id="PF03796">
    <property type="entry name" value="DnaB_C"/>
    <property type="match status" value="1"/>
</dbReference>
<dbReference type="PANTHER" id="PTHR30153">
    <property type="entry name" value="REPLICATIVE DNA HELICASE DNAB"/>
    <property type="match status" value="1"/>
</dbReference>
<dbReference type="PROSITE" id="PS51199">
    <property type="entry name" value="SF4_HELICASE"/>
    <property type="match status" value="1"/>
</dbReference>
<evidence type="ECO:0000256" key="6">
    <source>
        <dbReference type="ARBA" id="ARBA00022806"/>
    </source>
</evidence>
<evidence type="ECO:0000256" key="2">
    <source>
        <dbReference type="ARBA" id="ARBA00022515"/>
    </source>
</evidence>
<gene>
    <name evidence="15" type="ORF">A11A3_00455</name>
</gene>
<comment type="caution">
    <text evidence="15">The sequence shown here is derived from an EMBL/GenBank/DDBJ whole genome shotgun (WGS) entry which is preliminary data.</text>
</comment>
<feature type="domain" description="SF4 helicase" evidence="14">
    <location>
        <begin position="189"/>
        <end position="455"/>
    </location>
</feature>
<evidence type="ECO:0000256" key="3">
    <source>
        <dbReference type="ARBA" id="ARBA00022705"/>
    </source>
</evidence>
<dbReference type="GO" id="GO:0016887">
    <property type="term" value="F:ATP hydrolysis activity"/>
    <property type="evidence" value="ECO:0007669"/>
    <property type="project" value="RHEA"/>
</dbReference>
<dbReference type="AlphaFoldDB" id="L0WGV2"/>
<dbReference type="NCBIfam" id="NF004384">
    <property type="entry name" value="PRK05748.1"/>
    <property type="match status" value="1"/>
</dbReference>
<evidence type="ECO:0000256" key="9">
    <source>
        <dbReference type="ARBA" id="ARBA00023235"/>
    </source>
</evidence>
<evidence type="ECO:0000256" key="11">
    <source>
        <dbReference type="ARBA" id="ARBA00048954"/>
    </source>
</evidence>
<keyword evidence="16" id="KW-1185">Reference proteome</keyword>
<keyword evidence="7 13" id="KW-0067">ATP-binding</keyword>
<evidence type="ECO:0000256" key="12">
    <source>
        <dbReference type="NCBIfam" id="TIGR00665"/>
    </source>
</evidence>
<reference evidence="15 16" key="1">
    <citation type="journal article" date="2012" name="J. Bacteriol.">
        <title>Genome Sequence of the Alkane-Degrading Bacterium Alcanivorax hongdengensis Type Strain A-11-3.</title>
        <authorList>
            <person name="Lai Q."/>
            <person name="Shao Z."/>
        </authorList>
    </citation>
    <scope>NUCLEOTIDE SEQUENCE [LARGE SCALE GENOMIC DNA]</scope>
    <source>
        <strain evidence="15 16">A-11-3</strain>
    </source>
</reference>
<protein>
    <recommendedName>
        <fullName evidence="12 13">Replicative DNA helicase</fullName>
        <ecNumber evidence="12 13">5.6.2.3</ecNumber>
    </recommendedName>
</protein>
<dbReference type="STRING" id="1177179.A11A3_00455"/>
<dbReference type="GO" id="GO:1990077">
    <property type="term" value="C:primosome complex"/>
    <property type="evidence" value="ECO:0007669"/>
    <property type="project" value="UniProtKB-UniRule"/>
</dbReference>
<dbReference type="InterPro" id="IPR007694">
    <property type="entry name" value="DNA_helicase_DnaB-like_C"/>
</dbReference>
<dbReference type="InterPro" id="IPR036185">
    <property type="entry name" value="DNA_heli_DnaB-like_N_sf"/>
</dbReference>
<dbReference type="SMART" id="SM00382">
    <property type="entry name" value="AAA"/>
    <property type="match status" value="1"/>
</dbReference>
<evidence type="ECO:0000256" key="8">
    <source>
        <dbReference type="ARBA" id="ARBA00023125"/>
    </source>
</evidence>
<evidence type="ECO:0000313" key="16">
    <source>
        <dbReference type="Proteomes" id="UP000010164"/>
    </source>
</evidence>
<evidence type="ECO:0000256" key="10">
    <source>
        <dbReference type="ARBA" id="ARBA00044932"/>
    </source>
</evidence>
<dbReference type="InterPro" id="IPR003593">
    <property type="entry name" value="AAA+_ATPase"/>
</dbReference>
<evidence type="ECO:0000256" key="7">
    <source>
        <dbReference type="ARBA" id="ARBA00022840"/>
    </source>
</evidence>
<dbReference type="OrthoDB" id="9773982at2"/>
<comment type="catalytic activity">
    <reaction evidence="11 13">
        <text>ATP + H2O = ADP + phosphate + H(+)</text>
        <dbReference type="Rhea" id="RHEA:13065"/>
        <dbReference type="ChEBI" id="CHEBI:15377"/>
        <dbReference type="ChEBI" id="CHEBI:15378"/>
        <dbReference type="ChEBI" id="CHEBI:30616"/>
        <dbReference type="ChEBI" id="CHEBI:43474"/>
        <dbReference type="ChEBI" id="CHEBI:456216"/>
        <dbReference type="EC" id="5.6.2.3"/>
    </reaction>
</comment>
<dbReference type="InterPro" id="IPR007693">
    <property type="entry name" value="DNA_helicase_DnaB-like_N"/>
</dbReference>
<dbReference type="GO" id="GO:0043139">
    <property type="term" value="F:5'-3' DNA helicase activity"/>
    <property type="evidence" value="ECO:0007669"/>
    <property type="project" value="UniProtKB-EC"/>
</dbReference>
<evidence type="ECO:0000256" key="13">
    <source>
        <dbReference type="RuleBase" id="RU362085"/>
    </source>
</evidence>
<evidence type="ECO:0000313" key="15">
    <source>
        <dbReference type="EMBL" id="EKF75919.1"/>
    </source>
</evidence>
<dbReference type="GO" id="GO:0005524">
    <property type="term" value="F:ATP binding"/>
    <property type="evidence" value="ECO:0007669"/>
    <property type="project" value="UniProtKB-UniRule"/>
</dbReference>
<dbReference type="CDD" id="cd00984">
    <property type="entry name" value="DnaB_C"/>
    <property type="match status" value="1"/>
</dbReference>
<keyword evidence="6 13" id="KW-0347">Helicase</keyword>
<dbReference type="PATRIC" id="fig|1177179.3.peg.90"/>
<keyword evidence="3 13" id="KW-0235">DNA replication</keyword>
<keyword evidence="4 13" id="KW-0547">Nucleotide-binding</keyword>
<evidence type="ECO:0000256" key="5">
    <source>
        <dbReference type="ARBA" id="ARBA00022801"/>
    </source>
</evidence>
<dbReference type="Gene3D" id="1.10.860.10">
    <property type="entry name" value="DNAb Helicase, Chain A"/>
    <property type="match status" value="1"/>
</dbReference>
<dbReference type="RefSeq" id="WP_008927283.1">
    <property type="nucleotide sequence ID" value="NZ_AMRJ01000001.1"/>
</dbReference>
<dbReference type="GO" id="GO:0003677">
    <property type="term" value="F:DNA binding"/>
    <property type="evidence" value="ECO:0007669"/>
    <property type="project" value="UniProtKB-UniRule"/>
</dbReference>
<dbReference type="Pfam" id="PF00772">
    <property type="entry name" value="DnaB"/>
    <property type="match status" value="1"/>
</dbReference>
<comment type="function">
    <text evidence="10 13">The main replicative DNA helicase, it participates in initiation and elongation during chromosome replication. Travels ahead of the DNA replisome, separating dsDNA into templates for DNA synthesis. A processive ATP-dependent 5'-3' DNA helicase it has DNA-dependent ATPase activity.</text>
</comment>
<dbReference type="FunFam" id="3.40.50.300:FF:000076">
    <property type="entry name" value="Replicative DNA helicase"/>
    <property type="match status" value="1"/>
</dbReference>
<dbReference type="GO" id="GO:0006269">
    <property type="term" value="P:DNA replication, synthesis of primer"/>
    <property type="evidence" value="ECO:0007669"/>
    <property type="project" value="UniProtKB-UniRule"/>
</dbReference>
<dbReference type="EMBL" id="AMRJ01000001">
    <property type="protein sequence ID" value="EKF75919.1"/>
    <property type="molecule type" value="Genomic_DNA"/>
</dbReference>
<accession>L0WGV2</accession>
<dbReference type="InterPro" id="IPR007692">
    <property type="entry name" value="DNA_helicase_DnaB"/>
</dbReference>
<dbReference type="NCBIfam" id="TIGR00665">
    <property type="entry name" value="DnaB"/>
    <property type="match status" value="1"/>
</dbReference>
<comment type="similarity">
    <text evidence="1 13">Belongs to the helicase family. DnaB subfamily.</text>
</comment>
<sequence>MTDAVKIDDHLPENLRIPPNSTEAEQAILGGLLLNNNAWDDVAERVGPRDFYRKEHRQIFEVIGQLVEEEKPCDLVTVSQALTSLGQLDAVGGMTYLSELARNTPSAANIAAYSDIVRERSILRQLINVSHDVAEDAFNPKGKKSLEILDSAESAIFEIAEQQKKGSGPQNIKSVLKKTVDRIDELYKNKSALTGLTTGFEELDKMTAGLQPSDMIVVAGRPSMGKTTFAMNLCENVAIKSGKPVLVFSMEMPADSIVMRMLSSLGRINQGAIRSGKLEQDDWPRITSAIHMLSEQKFFIDDTPALSPLEMRARARRVARECGGELGLIMVDYLQLMQVPGSDNRVNEISEISRSLKGLAKELNCPVIALSQLNRSLEQRPNKRPVMSDLRESGAIEQDADLIVFLYRDEVYNKDTNEKNVAEVIIGKQRNGPIGTVRLAFRGEFTRFDDLAPEYYAQLSAMDE</sequence>
<keyword evidence="5 13" id="KW-0378">Hydrolase</keyword>
<keyword evidence="9" id="KW-0413">Isomerase</keyword>
<dbReference type="SUPFAM" id="SSF48024">
    <property type="entry name" value="N-terminal domain of DnaB helicase"/>
    <property type="match status" value="1"/>
</dbReference>
<dbReference type="PANTHER" id="PTHR30153:SF2">
    <property type="entry name" value="REPLICATIVE DNA HELICASE"/>
    <property type="match status" value="1"/>
</dbReference>